<reference evidence="11 12" key="1">
    <citation type="journal article" date="2019" name="Int. J. Syst. Evol. Microbiol.">
        <title>Capsulimonas corticalis gen. nov., sp. nov., an aerobic capsulated bacterium, of a novel bacterial order, Capsulimonadales ord. nov., of the class Armatimonadia of the phylum Armatimonadetes.</title>
        <authorList>
            <person name="Li J."/>
            <person name="Kudo C."/>
            <person name="Tonouchi A."/>
        </authorList>
    </citation>
    <scope>NUCLEOTIDE SEQUENCE [LARGE SCALE GENOMIC DNA]</scope>
    <source>
        <strain evidence="11 12">AX-7</strain>
    </source>
</reference>
<evidence type="ECO:0000256" key="1">
    <source>
        <dbReference type="ARBA" id="ARBA00005061"/>
    </source>
</evidence>
<name>A0A402CXI6_9BACT</name>
<dbReference type="AlphaFoldDB" id="A0A402CXI6"/>
<protein>
    <recommendedName>
        <fullName evidence="3 8">6-carboxy-5,6,7,8-tetrahydropterin synthase</fullName>
        <ecNumber evidence="8">4.-.-.-</ecNumber>
    </recommendedName>
</protein>
<gene>
    <name evidence="11" type="primary">queD</name>
    <name evidence="11" type="ORF">CCAX7_43480</name>
</gene>
<dbReference type="InterPro" id="IPR038418">
    <property type="entry name" value="6-PTP_synth/QueD_sf"/>
</dbReference>
<feature type="binding site" evidence="10">
    <location>
        <position position="27"/>
    </location>
    <ligand>
        <name>Zn(2+)</name>
        <dbReference type="ChEBI" id="CHEBI:29105"/>
    </ligand>
</feature>
<dbReference type="GO" id="GO:0008616">
    <property type="term" value="P:tRNA queuosine(34) biosynthetic process"/>
    <property type="evidence" value="ECO:0007669"/>
    <property type="project" value="UniProtKB-KW"/>
</dbReference>
<evidence type="ECO:0000256" key="7">
    <source>
        <dbReference type="ARBA" id="ARBA00048807"/>
    </source>
</evidence>
<feature type="binding site" evidence="10">
    <location>
        <position position="14"/>
    </location>
    <ligand>
        <name>Zn(2+)</name>
        <dbReference type="ChEBI" id="CHEBI:29105"/>
    </ligand>
</feature>
<feature type="binding site" evidence="10">
    <location>
        <position position="29"/>
    </location>
    <ligand>
        <name>Zn(2+)</name>
        <dbReference type="ChEBI" id="CHEBI:29105"/>
    </ligand>
</feature>
<dbReference type="NCBIfam" id="TIGR03367">
    <property type="entry name" value="queuosine_QueD"/>
    <property type="match status" value="1"/>
</dbReference>
<dbReference type="FunCoup" id="A0A402CXI6">
    <property type="interactions" value="163"/>
</dbReference>
<comment type="similarity">
    <text evidence="2 8">Belongs to the PTPS family. QueD subfamily.</text>
</comment>
<keyword evidence="4 8" id="KW-0479">Metal-binding</keyword>
<evidence type="ECO:0000256" key="2">
    <source>
        <dbReference type="ARBA" id="ARBA00008900"/>
    </source>
</evidence>
<dbReference type="GO" id="GO:0070497">
    <property type="term" value="F:6-carboxytetrahydropterin synthase activity"/>
    <property type="evidence" value="ECO:0007669"/>
    <property type="project" value="UniProtKB-EC"/>
</dbReference>
<dbReference type="Gene3D" id="3.30.479.10">
    <property type="entry name" value="6-pyruvoyl tetrahydropterin synthase/QueD"/>
    <property type="match status" value="1"/>
</dbReference>
<dbReference type="EMBL" id="AP025739">
    <property type="protein sequence ID" value="BDI32297.1"/>
    <property type="molecule type" value="Genomic_DNA"/>
</dbReference>
<dbReference type="PANTHER" id="PTHR12589">
    <property type="entry name" value="PYRUVOYL TETRAHYDROBIOPTERIN SYNTHASE"/>
    <property type="match status" value="1"/>
</dbReference>
<evidence type="ECO:0000256" key="9">
    <source>
        <dbReference type="PIRSR" id="PIRSR006113-1"/>
    </source>
</evidence>
<dbReference type="PANTHER" id="PTHR12589:SF7">
    <property type="entry name" value="6-PYRUVOYL TETRAHYDROBIOPTERIN SYNTHASE"/>
    <property type="match status" value="1"/>
</dbReference>
<dbReference type="EC" id="4.-.-.-" evidence="8"/>
<dbReference type="OrthoDB" id="9804698at2"/>
<feature type="active site" description="Charge relay system" evidence="9">
    <location>
        <position position="111"/>
    </location>
</feature>
<dbReference type="Proteomes" id="UP000287394">
    <property type="component" value="Chromosome"/>
</dbReference>
<keyword evidence="6 8" id="KW-0456">Lyase</keyword>
<evidence type="ECO:0000256" key="10">
    <source>
        <dbReference type="PIRSR" id="PIRSR006113-2"/>
    </source>
</evidence>
<keyword evidence="12" id="KW-1185">Reference proteome</keyword>
<evidence type="ECO:0000313" key="11">
    <source>
        <dbReference type="EMBL" id="BDI32297.1"/>
    </source>
</evidence>
<comment type="cofactor">
    <cofactor evidence="8 10">
        <name>Zn(2+)</name>
        <dbReference type="ChEBI" id="CHEBI:29105"/>
    </cofactor>
    <text evidence="8 10">Binds 1 zinc ion per subunit.</text>
</comment>
<proteinExistence type="inferred from homology"/>
<dbReference type="PIRSF" id="PIRSF006113">
    <property type="entry name" value="PTP_synth"/>
    <property type="match status" value="1"/>
</dbReference>
<evidence type="ECO:0000256" key="5">
    <source>
        <dbReference type="ARBA" id="ARBA00022833"/>
    </source>
</evidence>
<feature type="active site" description="Proton acceptor" evidence="9">
    <location>
        <position position="23"/>
    </location>
</feature>
<dbReference type="Pfam" id="PF01242">
    <property type="entry name" value="PTPS"/>
    <property type="match status" value="1"/>
</dbReference>
<evidence type="ECO:0000313" key="12">
    <source>
        <dbReference type="Proteomes" id="UP000287394"/>
    </source>
</evidence>
<feature type="active site" description="Charge relay system" evidence="9">
    <location>
        <position position="67"/>
    </location>
</feature>
<dbReference type="InterPro" id="IPR007115">
    <property type="entry name" value="6-PTP_synth/QueD"/>
</dbReference>
<dbReference type="GO" id="GO:0046872">
    <property type="term" value="F:metal ion binding"/>
    <property type="evidence" value="ECO:0007669"/>
    <property type="project" value="UniProtKB-KW"/>
</dbReference>
<evidence type="ECO:0000256" key="3">
    <source>
        <dbReference type="ARBA" id="ARBA00018141"/>
    </source>
</evidence>
<sequence>MFEIRVEKTIACAHRLFDYNGPCEELHGHNYRIEVAYAGTELDRFGMLIDFTDVKRVFNGVLETLDHKYLNDLPAFKDLSPSAENIAKHVYDELKRETFERGTLVSVSVWETPTQVAVYRE</sequence>
<dbReference type="SUPFAM" id="SSF55620">
    <property type="entry name" value="Tetrahydrobiopterin biosynthesis enzymes-like"/>
    <property type="match status" value="1"/>
</dbReference>
<dbReference type="KEGG" id="ccot:CCAX7_43480"/>
<keyword evidence="5 8" id="KW-0862">Zinc</keyword>
<organism evidence="11 12">
    <name type="scientific">Capsulimonas corticalis</name>
    <dbReference type="NCBI Taxonomy" id="2219043"/>
    <lineage>
        <taxon>Bacteria</taxon>
        <taxon>Bacillati</taxon>
        <taxon>Armatimonadota</taxon>
        <taxon>Armatimonadia</taxon>
        <taxon>Capsulimonadales</taxon>
        <taxon>Capsulimonadaceae</taxon>
        <taxon>Capsulimonas</taxon>
    </lineage>
</organism>
<accession>A0A402CXI6</accession>
<keyword evidence="8" id="KW-0671">Queuosine biosynthesis</keyword>
<evidence type="ECO:0000256" key="4">
    <source>
        <dbReference type="ARBA" id="ARBA00022723"/>
    </source>
</evidence>
<comment type="catalytic activity">
    <reaction evidence="7 8">
        <text>7,8-dihydroneopterin 3'-triphosphate + H2O = 6-carboxy-5,6,7,8-tetrahydropterin + triphosphate + acetaldehyde + 2 H(+)</text>
        <dbReference type="Rhea" id="RHEA:27966"/>
        <dbReference type="ChEBI" id="CHEBI:15343"/>
        <dbReference type="ChEBI" id="CHEBI:15377"/>
        <dbReference type="ChEBI" id="CHEBI:15378"/>
        <dbReference type="ChEBI" id="CHEBI:18036"/>
        <dbReference type="ChEBI" id="CHEBI:58462"/>
        <dbReference type="ChEBI" id="CHEBI:61032"/>
        <dbReference type="EC" id="4.1.2.50"/>
    </reaction>
</comment>
<evidence type="ECO:0000256" key="6">
    <source>
        <dbReference type="ARBA" id="ARBA00023239"/>
    </source>
</evidence>
<comment type="pathway">
    <text evidence="1 8">Purine metabolism; 7-cyano-7-deazaguanine biosynthesis.</text>
</comment>
<dbReference type="RefSeq" id="WP_119322020.1">
    <property type="nucleotide sequence ID" value="NZ_AP025739.1"/>
</dbReference>
<evidence type="ECO:0000256" key="8">
    <source>
        <dbReference type="PIRNR" id="PIRNR006113"/>
    </source>
</evidence>